<evidence type="ECO:0000313" key="3">
    <source>
        <dbReference type="Proteomes" id="UP001151760"/>
    </source>
</evidence>
<comment type="caution">
    <text evidence="2">The sequence shown here is derived from an EMBL/GenBank/DDBJ whole genome shotgun (WGS) entry which is preliminary data.</text>
</comment>
<protein>
    <submittedName>
        <fullName evidence="2">Uncharacterized protein</fullName>
    </submittedName>
</protein>
<dbReference type="EMBL" id="BQNB010013121">
    <property type="protein sequence ID" value="GJT12108.1"/>
    <property type="molecule type" value="Genomic_DNA"/>
</dbReference>
<accession>A0ABQ5BF41</accession>
<reference evidence="2" key="1">
    <citation type="journal article" date="2022" name="Int. J. Mol. Sci.">
        <title>Draft Genome of Tanacetum Coccineum: Genomic Comparison of Closely Related Tanacetum-Family Plants.</title>
        <authorList>
            <person name="Yamashiro T."/>
            <person name="Shiraishi A."/>
            <person name="Nakayama K."/>
            <person name="Satake H."/>
        </authorList>
    </citation>
    <scope>NUCLEOTIDE SEQUENCE</scope>
</reference>
<evidence type="ECO:0000256" key="1">
    <source>
        <dbReference type="SAM" id="Coils"/>
    </source>
</evidence>
<dbReference type="Proteomes" id="UP001151760">
    <property type="component" value="Unassembled WGS sequence"/>
</dbReference>
<dbReference type="PANTHER" id="PTHR47270">
    <property type="entry name" value="PROTEIN MLP1-LIKE"/>
    <property type="match status" value="1"/>
</dbReference>
<reference evidence="2" key="2">
    <citation type="submission" date="2022-01" db="EMBL/GenBank/DDBJ databases">
        <authorList>
            <person name="Yamashiro T."/>
            <person name="Shiraishi A."/>
            <person name="Satake H."/>
            <person name="Nakayama K."/>
        </authorList>
    </citation>
    <scope>NUCLEOTIDE SEQUENCE</scope>
</reference>
<gene>
    <name evidence="2" type="ORF">Tco_0859150</name>
</gene>
<keyword evidence="3" id="KW-1185">Reference proteome</keyword>
<keyword evidence="1" id="KW-0175">Coiled coil</keyword>
<feature type="coiled-coil region" evidence="1">
    <location>
        <begin position="92"/>
        <end position="119"/>
    </location>
</feature>
<sequence length="358" mass="40767">MGVLQRRCNPAGVMHLIELCSAGYKDAPGSVSSFLSSFCISVGTSGLNDLELKLTDSKYERQQLIEEATILKDKMLKTLNLENEVCDYKRKLDKLKSENSNLEASLRSVSSSFEELKAEKILFAKEMSEYGNCKNKKSALEEKLMRLVSDLMDGTRLQEYFYVLLSFDATWHSAFPFTGDEITENYHGSDWIRSANLKHQLRIQQLEGKKNEYLKKMEDLKLQLAKSKTGANETRSQEDIDYAAKVEMLEAELDEAIDANKKYRLHEVNCWFAESVHEEDGMKLFIRTKKFLELWPPFSVHIEQNLLFDSSLAVTSSLGLNLEKDLDTEQSLFFDSSLAVTSSLGLNLEKHLAPLVLL</sequence>
<organism evidence="2 3">
    <name type="scientific">Tanacetum coccineum</name>
    <dbReference type="NCBI Taxonomy" id="301880"/>
    <lineage>
        <taxon>Eukaryota</taxon>
        <taxon>Viridiplantae</taxon>
        <taxon>Streptophyta</taxon>
        <taxon>Embryophyta</taxon>
        <taxon>Tracheophyta</taxon>
        <taxon>Spermatophyta</taxon>
        <taxon>Magnoliopsida</taxon>
        <taxon>eudicotyledons</taxon>
        <taxon>Gunneridae</taxon>
        <taxon>Pentapetalae</taxon>
        <taxon>asterids</taxon>
        <taxon>campanulids</taxon>
        <taxon>Asterales</taxon>
        <taxon>Asteraceae</taxon>
        <taxon>Asteroideae</taxon>
        <taxon>Anthemideae</taxon>
        <taxon>Anthemidinae</taxon>
        <taxon>Tanacetum</taxon>
    </lineage>
</organism>
<feature type="coiled-coil region" evidence="1">
    <location>
        <begin position="196"/>
        <end position="266"/>
    </location>
</feature>
<dbReference type="PANTHER" id="PTHR47270:SF3">
    <property type="entry name" value="HYPOTETICAL PROTEIN"/>
    <property type="match status" value="1"/>
</dbReference>
<name>A0ABQ5BF41_9ASTR</name>
<proteinExistence type="predicted"/>
<evidence type="ECO:0000313" key="2">
    <source>
        <dbReference type="EMBL" id="GJT12108.1"/>
    </source>
</evidence>